<organism evidence="1 2">
    <name type="scientific">Bacillus pseudomycoides</name>
    <dbReference type="NCBI Taxonomy" id="64104"/>
    <lineage>
        <taxon>Bacteria</taxon>
        <taxon>Bacillati</taxon>
        <taxon>Bacillota</taxon>
        <taxon>Bacilli</taxon>
        <taxon>Bacillales</taxon>
        <taxon>Bacillaceae</taxon>
        <taxon>Bacillus</taxon>
        <taxon>Bacillus cereus group</taxon>
    </lineage>
</organism>
<protein>
    <submittedName>
        <fullName evidence="1">Integrase</fullName>
    </submittedName>
</protein>
<comment type="caution">
    <text evidence="1">The sequence shown here is derived from an EMBL/GenBank/DDBJ whole genome shotgun (WGS) entry which is preliminary data.</text>
</comment>
<proteinExistence type="predicted"/>
<dbReference type="EMBL" id="VLYX01000010">
    <property type="protein sequence ID" value="MDR4326770.1"/>
    <property type="molecule type" value="Genomic_DNA"/>
</dbReference>
<gene>
    <name evidence="1" type="ORF">FOS08_12725</name>
</gene>
<reference evidence="1" key="1">
    <citation type="submission" date="2019-07" db="EMBL/GenBank/DDBJ databases">
        <title>Phylogenomic Reclassification of ATCC Bacillus Strains and Various Taxa within the Genus Bacillus.</title>
        <authorList>
            <person name="Riojas M.A."/>
            <person name="Frank A.M."/>
            <person name="Fenn S.L."/>
            <person name="King S.P."/>
            <person name="Brower S.M."/>
            <person name="Hazbon M.H."/>
        </authorList>
    </citation>
    <scope>NUCLEOTIDE SEQUENCE</scope>
    <source>
        <strain evidence="1">NR-12239</strain>
    </source>
</reference>
<accession>A0AAJ2DKG5</accession>
<name>A0AAJ2DKG5_9BACI</name>
<sequence length="29" mass="3430">MKDMKSQITLKYIAINKEKKDNILDTFSI</sequence>
<evidence type="ECO:0000313" key="2">
    <source>
        <dbReference type="Proteomes" id="UP001248134"/>
    </source>
</evidence>
<dbReference type="Proteomes" id="UP001248134">
    <property type="component" value="Unassembled WGS sequence"/>
</dbReference>
<evidence type="ECO:0000313" key="1">
    <source>
        <dbReference type="EMBL" id="MDR4326770.1"/>
    </source>
</evidence>
<dbReference type="AlphaFoldDB" id="A0AAJ2DKG5"/>